<feature type="compositionally biased region" description="Basic and acidic residues" evidence="1">
    <location>
        <begin position="1"/>
        <end position="11"/>
    </location>
</feature>
<dbReference type="CDD" id="cd10434">
    <property type="entry name" value="GIY-YIG_UvrC_Cho"/>
    <property type="match status" value="1"/>
</dbReference>
<dbReference type="InterPro" id="IPR012337">
    <property type="entry name" value="RNaseH-like_sf"/>
</dbReference>
<dbReference type="NCBIfam" id="NF005905">
    <property type="entry name" value="PRK07883.1-3"/>
    <property type="match status" value="1"/>
</dbReference>
<dbReference type="NCBIfam" id="TIGR00573">
    <property type="entry name" value="dnaq"/>
    <property type="match status" value="1"/>
</dbReference>
<dbReference type="SMART" id="SM00465">
    <property type="entry name" value="GIYc"/>
    <property type="match status" value="1"/>
</dbReference>
<dbReference type="EMBL" id="JAMTCJ010000003">
    <property type="protein sequence ID" value="MCP2176999.1"/>
    <property type="molecule type" value="Genomic_DNA"/>
</dbReference>
<dbReference type="PANTHER" id="PTHR30562">
    <property type="entry name" value="UVRC/OXIDOREDUCTASE"/>
    <property type="match status" value="1"/>
</dbReference>
<dbReference type="InterPro" id="IPR047296">
    <property type="entry name" value="GIY-YIG_UvrC_Cho"/>
</dbReference>
<dbReference type="SUPFAM" id="SSF53098">
    <property type="entry name" value="Ribonuclease H-like"/>
    <property type="match status" value="1"/>
</dbReference>
<dbReference type="Pfam" id="PF00929">
    <property type="entry name" value="RNase_T"/>
    <property type="match status" value="1"/>
</dbReference>
<organism evidence="3 4">
    <name type="scientific">Williamsia maris</name>
    <dbReference type="NCBI Taxonomy" id="72806"/>
    <lineage>
        <taxon>Bacteria</taxon>
        <taxon>Bacillati</taxon>
        <taxon>Actinomycetota</taxon>
        <taxon>Actinomycetes</taxon>
        <taxon>Mycobacteriales</taxon>
        <taxon>Nocardiaceae</taxon>
        <taxon>Williamsia</taxon>
    </lineage>
</organism>
<dbReference type="PANTHER" id="PTHR30562:SF1">
    <property type="entry name" value="UVRABC SYSTEM PROTEIN C"/>
    <property type="match status" value="1"/>
</dbReference>
<comment type="caution">
    <text evidence="3">The sequence shown here is derived from an EMBL/GenBank/DDBJ whole genome shotgun (WGS) entry which is preliminary data.</text>
</comment>
<dbReference type="InterPro" id="IPR000305">
    <property type="entry name" value="GIY-YIG_endonuc"/>
</dbReference>
<name>A0ABT1HFI8_9NOCA</name>
<evidence type="ECO:0000313" key="3">
    <source>
        <dbReference type="EMBL" id="MCP2176999.1"/>
    </source>
</evidence>
<reference evidence="3 4" key="1">
    <citation type="submission" date="2022-06" db="EMBL/GenBank/DDBJ databases">
        <title>Genomic Encyclopedia of Archaeal and Bacterial Type Strains, Phase II (KMG-II): from individual species to whole genera.</title>
        <authorList>
            <person name="Goeker M."/>
        </authorList>
    </citation>
    <scope>NUCLEOTIDE SEQUENCE [LARGE SCALE GENOMIC DNA]</scope>
    <source>
        <strain evidence="3 4">DSM 44693</strain>
    </source>
</reference>
<dbReference type="SMART" id="SM00479">
    <property type="entry name" value="EXOIII"/>
    <property type="match status" value="1"/>
</dbReference>
<dbReference type="Proteomes" id="UP001206895">
    <property type="component" value="Unassembled WGS sequence"/>
</dbReference>
<dbReference type="RefSeq" id="WP_253661993.1">
    <property type="nucleotide sequence ID" value="NZ_BAAAJQ010000001.1"/>
</dbReference>
<dbReference type="InterPro" id="IPR035901">
    <property type="entry name" value="GIY-YIG_endonuc_sf"/>
</dbReference>
<dbReference type="SUPFAM" id="SSF82771">
    <property type="entry name" value="GIY-YIG endonuclease"/>
    <property type="match status" value="1"/>
</dbReference>
<feature type="region of interest" description="Disordered" evidence="1">
    <location>
        <begin position="1"/>
        <end position="21"/>
    </location>
</feature>
<dbReference type="InterPro" id="IPR006054">
    <property type="entry name" value="DnaQ"/>
</dbReference>
<dbReference type="InterPro" id="IPR050066">
    <property type="entry name" value="UvrABC_protein_C"/>
</dbReference>
<evidence type="ECO:0000256" key="1">
    <source>
        <dbReference type="SAM" id="MobiDB-lite"/>
    </source>
</evidence>
<dbReference type="CDD" id="cd06127">
    <property type="entry name" value="DEDDh"/>
    <property type="match status" value="1"/>
</dbReference>
<dbReference type="Gene3D" id="3.40.1440.10">
    <property type="entry name" value="GIY-YIG endonuclease"/>
    <property type="match status" value="1"/>
</dbReference>
<evidence type="ECO:0000313" key="4">
    <source>
        <dbReference type="Proteomes" id="UP001206895"/>
    </source>
</evidence>
<gene>
    <name evidence="3" type="ORF">LX13_002827</name>
</gene>
<dbReference type="PROSITE" id="PS50164">
    <property type="entry name" value="GIY_YIG"/>
    <property type="match status" value="1"/>
</dbReference>
<dbReference type="Gene3D" id="3.30.420.10">
    <property type="entry name" value="Ribonuclease H-like superfamily/Ribonuclease H"/>
    <property type="match status" value="1"/>
</dbReference>
<sequence>MGLPDHLDLDVHTSTTGPTGTVVPARIDGAADPAALGTQLSFDAIGDAGFDPLLFETTFVIVDLETTGGSAATDRITEIGAVKVRGGEILGELATLVDPGRAIPQHIVALTGITEAMVYRAPRIDEVLPAFLEFAHGCVLVAHNAGFDMSFLRAAAAELGHPWTFRRVLCTVKLARRVLTRDEAPTVKLSALARHFAVATTPTHRALDDARATVEVMHALFERVGNLGVHSYRELIDFLPGLSTAQRAKRQMTDHLPTRPGVYLFRGPSGEVLYVGTAVDLRRRARQYFTGSETRARMREMVTLAVSIDHVECAHRLEAGVRELRLLAAHAPAYNRRSKSPHRGWWVCLTEEPFPRLKVSQNPTTVAVGPIRVRGDAAAVADLIAAVTRLRSCTRRLSSSAAHTCTVTADGRRPVGGCHAASDTPVDAGGYTPAVERAAALMTGGDDGPLRTVLDRLQSLASAEMFETAARLRDRLAVTLAGLERCQRLTALCRISELVAARPDGSGGWELAVIRHGRLASAGVATRGVAPMQVAQSLTLAAETVVPGPGPLRGAAAEEAALVYAWLVTPGSRIVCSTAPFMLPVAAAARWGDWRETVATAHARSRELVALAG</sequence>
<dbReference type="InterPro" id="IPR036397">
    <property type="entry name" value="RNaseH_sf"/>
</dbReference>
<keyword evidence="4" id="KW-1185">Reference proteome</keyword>
<dbReference type="InterPro" id="IPR013520">
    <property type="entry name" value="Ribonucl_H"/>
</dbReference>
<feature type="domain" description="GIY-YIG" evidence="2">
    <location>
        <begin position="258"/>
        <end position="336"/>
    </location>
</feature>
<proteinExistence type="predicted"/>
<evidence type="ECO:0000259" key="2">
    <source>
        <dbReference type="PROSITE" id="PS50164"/>
    </source>
</evidence>
<dbReference type="NCBIfam" id="NF005907">
    <property type="entry name" value="PRK07883.1-5"/>
    <property type="match status" value="1"/>
</dbReference>
<accession>A0ABT1HFI8</accession>
<protein>
    <submittedName>
        <fullName evidence="3">DNA polymerase-3 subunit epsilon</fullName>
    </submittedName>
</protein>